<dbReference type="InterPro" id="IPR051207">
    <property type="entry name" value="ComplexI_NDUFA9_subunit"/>
</dbReference>
<name>A0A9J9LF83_RHIWR</name>
<dbReference type="EMBL" id="CP000699">
    <property type="protein sequence ID" value="ABQ68796.1"/>
    <property type="molecule type" value="Genomic_DNA"/>
</dbReference>
<sequence length="431" mass="44749">MHVLLIGAYGFIGSDVARGLIAHGHRVTGVGRDLSYGRRILPAVDWRQADLATMADPARWRPLLAGVDAIVNASGLLQDEAGHAVQRVQADAIIALVAAAEAAGIARFVQISAANAELPASSIFLRSKAEADRALAESSLAAVILRPGLVIGRNAYGGTELIRMAAAMPLMTPLPRATGTIQCIGMGDLVAAVVRGVEGDTPAGSHDLVEAHRRTLGDIVALHRAWLGFDPARGTVLLGGMAMGLVAGAADLFGRLGWRSPLRRNAVAALAAGISGDADGAVALLGRPALPLEAVLAGWPAGKQDRVVARLALLMPLMLAALFLLWMGSAVATFLHFDEAAGLLRAGGLDDRLARFLGGGGAVVDGLLALLMLHRRAVCFALLGTVAVTAAYLLGATIVRPDFWLDPLAPLLKVVPAAMLSLTAYLLLARR</sequence>
<dbReference type="InterPro" id="IPR036291">
    <property type="entry name" value="NAD(P)-bd_dom_sf"/>
</dbReference>
<reference evidence="3 4" key="1">
    <citation type="journal article" date="2010" name="J. Bacteriol.">
        <title>Genome sequence of the dioxin-mineralizing bacterium Sphingomonas wittichii RW1.</title>
        <authorList>
            <person name="Miller T.R."/>
            <person name="Delcher A.L."/>
            <person name="Salzberg S.L."/>
            <person name="Saunders E."/>
            <person name="Detter J.C."/>
            <person name="Halden R.U."/>
        </authorList>
    </citation>
    <scope>NUCLEOTIDE SEQUENCE [LARGE SCALE GENOMIC DNA]</scope>
    <source>
        <strain evidence="4">DSM 6014 / CCUG 31198 / JCM 15750 / NBRC 105917 / EY 4224 / RW1</strain>
    </source>
</reference>
<dbReference type="PANTHER" id="PTHR12126">
    <property type="entry name" value="NADH-UBIQUINONE OXIDOREDUCTASE 39 KDA SUBUNIT-RELATED"/>
    <property type="match status" value="1"/>
</dbReference>
<feature type="domain" description="NAD(P)-binding" evidence="2">
    <location>
        <begin position="7"/>
        <end position="150"/>
    </location>
</feature>
<evidence type="ECO:0000313" key="4">
    <source>
        <dbReference type="Proteomes" id="UP000001989"/>
    </source>
</evidence>
<feature type="transmembrane region" description="Helical" evidence="1">
    <location>
        <begin position="236"/>
        <end position="254"/>
    </location>
</feature>
<keyword evidence="1" id="KW-1133">Transmembrane helix</keyword>
<dbReference type="AlphaFoldDB" id="A0A9J9LF83"/>
<dbReference type="Proteomes" id="UP000001989">
    <property type="component" value="Chromosome"/>
</dbReference>
<dbReference type="Gene3D" id="3.40.50.720">
    <property type="entry name" value="NAD(P)-binding Rossmann-like Domain"/>
    <property type="match status" value="1"/>
</dbReference>
<feature type="transmembrane region" description="Helical" evidence="1">
    <location>
        <begin position="380"/>
        <end position="399"/>
    </location>
</feature>
<proteinExistence type="predicted"/>
<dbReference type="KEGG" id="swi:Swit_2437"/>
<dbReference type="GO" id="GO:0044877">
    <property type="term" value="F:protein-containing complex binding"/>
    <property type="evidence" value="ECO:0007669"/>
    <property type="project" value="TreeGrafter"/>
</dbReference>
<keyword evidence="4" id="KW-1185">Reference proteome</keyword>
<dbReference type="InterPro" id="IPR016040">
    <property type="entry name" value="NAD(P)-bd_dom"/>
</dbReference>
<feature type="transmembrane region" description="Helical" evidence="1">
    <location>
        <begin position="411"/>
        <end position="428"/>
    </location>
</feature>
<evidence type="ECO:0000259" key="2">
    <source>
        <dbReference type="Pfam" id="PF13460"/>
    </source>
</evidence>
<accession>A0A9J9LF83</accession>
<dbReference type="PANTHER" id="PTHR12126:SF11">
    <property type="entry name" value="NADH DEHYDROGENASE [UBIQUINONE] 1 ALPHA SUBCOMPLEX SUBUNIT 9, MITOCHONDRIAL"/>
    <property type="match status" value="1"/>
</dbReference>
<dbReference type="OrthoDB" id="5377001at2"/>
<gene>
    <name evidence="3" type="ordered locus">Swit_2437</name>
</gene>
<evidence type="ECO:0000256" key="1">
    <source>
        <dbReference type="SAM" id="Phobius"/>
    </source>
</evidence>
<feature type="transmembrane region" description="Helical" evidence="1">
    <location>
        <begin position="311"/>
        <end position="333"/>
    </location>
</feature>
<dbReference type="InterPro" id="IPR025695">
    <property type="entry name" value="DoxX-like"/>
</dbReference>
<keyword evidence="1" id="KW-0812">Transmembrane</keyword>
<feature type="transmembrane region" description="Helical" evidence="1">
    <location>
        <begin position="353"/>
        <end position="373"/>
    </location>
</feature>
<dbReference type="Pfam" id="PF13781">
    <property type="entry name" value="DoxX_3"/>
    <property type="match status" value="1"/>
</dbReference>
<dbReference type="Pfam" id="PF13460">
    <property type="entry name" value="NAD_binding_10"/>
    <property type="match status" value="1"/>
</dbReference>
<organism evidence="3 4">
    <name type="scientific">Rhizorhabdus wittichii (strain DSM 6014 / CCUG 31198 / JCM 15750 / NBRC 105917 / EY 4224 / RW1)</name>
    <name type="common">Sphingomonas wittichii</name>
    <dbReference type="NCBI Taxonomy" id="392499"/>
    <lineage>
        <taxon>Bacteria</taxon>
        <taxon>Pseudomonadati</taxon>
        <taxon>Pseudomonadota</taxon>
        <taxon>Alphaproteobacteria</taxon>
        <taxon>Sphingomonadales</taxon>
        <taxon>Sphingomonadaceae</taxon>
        <taxon>Rhizorhabdus</taxon>
    </lineage>
</organism>
<dbReference type="SUPFAM" id="SSF51735">
    <property type="entry name" value="NAD(P)-binding Rossmann-fold domains"/>
    <property type="match status" value="1"/>
</dbReference>
<protein>
    <submittedName>
        <fullName evidence="3">NAD-dependent epimerase/dehydratase</fullName>
    </submittedName>
</protein>
<evidence type="ECO:0000313" key="3">
    <source>
        <dbReference type="EMBL" id="ABQ68796.1"/>
    </source>
</evidence>
<keyword evidence="1" id="KW-0472">Membrane</keyword>